<keyword evidence="3" id="KW-1185">Reference proteome</keyword>
<organism evidence="2 3">
    <name type="scientific">Pararhodospirillum oryzae</name>
    <dbReference type="NCBI Taxonomy" id="478448"/>
    <lineage>
        <taxon>Bacteria</taxon>
        <taxon>Pseudomonadati</taxon>
        <taxon>Pseudomonadota</taxon>
        <taxon>Alphaproteobacteria</taxon>
        <taxon>Rhodospirillales</taxon>
        <taxon>Rhodospirillaceae</taxon>
        <taxon>Pararhodospirillum</taxon>
    </lineage>
</organism>
<gene>
    <name evidence="2" type="ORF">ROR02_16880</name>
</gene>
<name>A0A512H7X1_9PROT</name>
<evidence type="ECO:0000313" key="3">
    <source>
        <dbReference type="Proteomes" id="UP000321567"/>
    </source>
</evidence>
<dbReference type="Proteomes" id="UP000321567">
    <property type="component" value="Unassembled WGS sequence"/>
</dbReference>
<dbReference type="AlphaFoldDB" id="A0A512H7X1"/>
<evidence type="ECO:0000313" key="2">
    <source>
        <dbReference type="EMBL" id="GEO81557.1"/>
    </source>
</evidence>
<protein>
    <submittedName>
        <fullName evidence="2">Uncharacterized protein</fullName>
    </submittedName>
</protein>
<comment type="caution">
    <text evidence="2">The sequence shown here is derived from an EMBL/GenBank/DDBJ whole genome shotgun (WGS) entry which is preliminary data.</text>
</comment>
<reference evidence="2 3" key="1">
    <citation type="submission" date="2019-07" db="EMBL/GenBank/DDBJ databases">
        <title>Whole genome shotgun sequence of Rhodospirillum oryzae NBRC 107573.</title>
        <authorList>
            <person name="Hosoyama A."/>
            <person name="Uohara A."/>
            <person name="Ohji S."/>
            <person name="Ichikawa N."/>
        </authorList>
    </citation>
    <scope>NUCLEOTIDE SEQUENCE [LARGE SCALE GENOMIC DNA]</scope>
    <source>
        <strain evidence="2 3">NBRC 107573</strain>
    </source>
</reference>
<feature type="region of interest" description="Disordered" evidence="1">
    <location>
        <begin position="163"/>
        <end position="195"/>
    </location>
</feature>
<proteinExistence type="predicted"/>
<evidence type="ECO:0000256" key="1">
    <source>
        <dbReference type="SAM" id="MobiDB-lite"/>
    </source>
</evidence>
<accession>A0A512H7X1</accession>
<dbReference type="EMBL" id="BJZO01000040">
    <property type="protein sequence ID" value="GEO81557.1"/>
    <property type="molecule type" value="Genomic_DNA"/>
</dbReference>
<sequence>MDLALAVAVLGLVLAGGLRLAPAWIDAGRQRETDTRVGRVEAALVGAMRRLHALPCPAPAAGARDGQAGPCPLVSSDDTFFMGAVPWQPLGLMPRDGEDGWGHRLIYAVAAPAVAGAWGCAAGTGSEAGGSAARGIPILGSDKTREPAQGAVFVLISTGPTAAGSLGRDGHRLPGTDTLGPSARANRPPDTPATVRDAHAGEALHAAPAPDERGADRFADRLHPLPLALLHATLECAEP</sequence>